<dbReference type="HAMAP" id="MF_00495">
    <property type="entry name" value="GPH_hydrolase_bact"/>
    <property type="match status" value="1"/>
</dbReference>
<evidence type="ECO:0000256" key="5">
    <source>
        <dbReference type="ARBA" id="ARBA00013078"/>
    </source>
</evidence>
<dbReference type="InterPro" id="IPR006439">
    <property type="entry name" value="HAD-SF_hydro_IA"/>
</dbReference>
<dbReference type="NCBIfam" id="TIGR01449">
    <property type="entry name" value="PGP_bact"/>
    <property type="match status" value="1"/>
</dbReference>
<dbReference type="GO" id="GO:0008967">
    <property type="term" value="F:phosphoglycolate phosphatase activity"/>
    <property type="evidence" value="ECO:0007669"/>
    <property type="project" value="UniProtKB-UniRule"/>
</dbReference>
<evidence type="ECO:0000256" key="2">
    <source>
        <dbReference type="ARBA" id="ARBA00001946"/>
    </source>
</evidence>
<dbReference type="InterPro" id="IPR036412">
    <property type="entry name" value="HAD-like_sf"/>
</dbReference>
<dbReference type="InterPro" id="IPR050155">
    <property type="entry name" value="HAD-like_hydrolase_sf"/>
</dbReference>
<keyword evidence="12" id="KW-1185">Reference proteome</keyword>
<reference evidence="11" key="1">
    <citation type="submission" date="2013-03" db="EMBL/GenBank/DDBJ databases">
        <title>Genome Sequence of the Profundibacterium mesophilum strain KAUST100406-0324T from Red Sea, a novel genus in the family Rhodobacteraceae.</title>
        <authorList>
            <person name="Essack M."/>
            <person name="Alam I."/>
            <person name="Lafi F."/>
            <person name="Alawi W."/>
            <person name="Kamanu F."/>
            <person name="Al-Suwailem A."/>
            <person name="Lee O.O."/>
            <person name="Xu Y."/>
            <person name="Bajic V."/>
            <person name="Qian P.-Y."/>
            <person name="Archer J."/>
        </authorList>
    </citation>
    <scope>NUCLEOTIDE SEQUENCE</scope>
    <source>
        <strain evidence="11">KAUST100406-0324</strain>
    </source>
</reference>
<protein>
    <recommendedName>
        <fullName evidence="5 10">Phosphoglycolate phosphatase</fullName>
        <shortName evidence="10">PGP</shortName>
        <shortName evidence="10">PGPase</shortName>
        <ecNumber evidence="5 10">3.1.3.18</ecNumber>
    </recommendedName>
</protein>
<comment type="caution">
    <text evidence="11">The sequence shown here is derived from an EMBL/GenBank/DDBJ whole genome shotgun (WGS) entry which is preliminary data.</text>
</comment>
<dbReference type="GO" id="GO:0046295">
    <property type="term" value="P:glycolate biosynthetic process"/>
    <property type="evidence" value="ECO:0007669"/>
    <property type="project" value="UniProtKB-UniRule"/>
</dbReference>
<keyword evidence="8 10" id="KW-0460">Magnesium</keyword>
<evidence type="ECO:0000256" key="10">
    <source>
        <dbReference type="HAMAP-Rule" id="MF_00495"/>
    </source>
</evidence>
<dbReference type="OrthoDB" id="9793014at2"/>
<keyword evidence="6 10" id="KW-0479">Metal-binding</keyword>
<dbReference type="SFLD" id="SFLDS00003">
    <property type="entry name" value="Haloacid_Dehalogenase"/>
    <property type="match status" value="1"/>
</dbReference>
<dbReference type="EC" id="3.1.3.18" evidence="5 10"/>
<dbReference type="InterPro" id="IPR023198">
    <property type="entry name" value="PGP-like_dom2"/>
</dbReference>
<dbReference type="GO" id="GO:0005829">
    <property type="term" value="C:cytosol"/>
    <property type="evidence" value="ECO:0007669"/>
    <property type="project" value="TreeGrafter"/>
</dbReference>
<dbReference type="InterPro" id="IPR023214">
    <property type="entry name" value="HAD_sf"/>
</dbReference>
<dbReference type="AlphaFoldDB" id="A0A921NPN6"/>
<comment type="similarity">
    <text evidence="4 10">Belongs to the HAD-like hydrolase superfamily. CbbY/CbbZ/Gph/YieH family.</text>
</comment>
<evidence type="ECO:0000256" key="7">
    <source>
        <dbReference type="ARBA" id="ARBA00022801"/>
    </source>
</evidence>
<dbReference type="NCBIfam" id="TIGR01549">
    <property type="entry name" value="HAD-SF-IA-v1"/>
    <property type="match status" value="1"/>
</dbReference>
<dbReference type="GO" id="GO:0006281">
    <property type="term" value="P:DNA repair"/>
    <property type="evidence" value="ECO:0007669"/>
    <property type="project" value="TreeGrafter"/>
</dbReference>
<dbReference type="Proteomes" id="UP000698242">
    <property type="component" value="Unassembled WGS sequence"/>
</dbReference>
<keyword evidence="7 10" id="KW-0378">Hydrolase</keyword>
<keyword evidence="9 10" id="KW-0119">Carbohydrate metabolism</keyword>
<dbReference type="RefSeq" id="WP_159966478.1">
    <property type="nucleotide sequence ID" value="NZ_APKE01000036.1"/>
</dbReference>
<evidence type="ECO:0000256" key="9">
    <source>
        <dbReference type="ARBA" id="ARBA00023277"/>
    </source>
</evidence>
<accession>A0A921NPN6</accession>
<evidence type="ECO:0000256" key="6">
    <source>
        <dbReference type="ARBA" id="ARBA00022723"/>
    </source>
</evidence>
<dbReference type="EMBL" id="APKE01000036">
    <property type="protein sequence ID" value="KAF0674582.1"/>
    <property type="molecule type" value="Genomic_DNA"/>
</dbReference>
<evidence type="ECO:0000256" key="1">
    <source>
        <dbReference type="ARBA" id="ARBA00000830"/>
    </source>
</evidence>
<comment type="cofactor">
    <cofactor evidence="2 10">
        <name>Mg(2+)</name>
        <dbReference type="ChEBI" id="CHEBI:18420"/>
    </cofactor>
</comment>
<evidence type="ECO:0000256" key="4">
    <source>
        <dbReference type="ARBA" id="ARBA00006171"/>
    </source>
</evidence>
<feature type="active site" description="Nucleophile" evidence="10">
    <location>
        <position position="7"/>
    </location>
</feature>
<dbReference type="PRINTS" id="PR00413">
    <property type="entry name" value="HADHALOGNASE"/>
</dbReference>
<comment type="function">
    <text evidence="10">Specifically catalyzes the dephosphorylation of 2-phosphoglycolate. Is involved in the dissimilation of the intracellular 2-phosphoglycolate formed during the DNA repair of 3'-phosphoglycolate ends, a major class of DNA lesions induced by oxidative stress.</text>
</comment>
<feature type="binding site" evidence="10">
    <location>
        <position position="9"/>
    </location>
    <ligand>
        <name>Mg(2+)</name>
        <dbReference type="ChEBI" id="CHEBI:18420"/>
    </ligand>
</feature>
<dbReference type="GO" id="GO:0005975">
    <property type="term" value="P:carbohydrate metabolic process"/>
    <property type="evidence" value="ECO:0007669"/>
    <property type="project" value="InterPro"/>
</dbReference>
<dbReference type="GO" id="GO:0046872">
    <property type="term" value="F:metal ion binding"/>
    <property type="evidence" value="ECO:0007669"/>
    <property type="project" value="UniProtKB-KW"/>
</dbReference>
<evidence type="ECO:0000313" key="12">
    <source>
        <dbReference type="Proteomes" id="UP000698242"/>
    </source>
</evidence>
<dbReference type="SUPFAM" id="SSF56784">
    <property type="entry name" value="HAD-like"/>
    <property type="match status" value="1"/>
</dbReference>
<dbReference type="Gene3D" id="1.10.150.240">
    <property type="entry name" value="Putative phosphatase, domain 2"/>
    <property type="match status" value="1"/>
</dbReference>
<evidence type="ECO:0000313" key="11">
    <source>
        <dbReference type="EMBL" id="KAF0674582.1"/>
    </source>
</evidence>
<sequence>MTAIVFDLDGTLIDSAPDIRAAANDVLEAEGHAPLTLPETRGFIGRGAAVFVQRMRAARGIGPARQADMLAAFEARYLTAVELTRLYPGARPALEALIAGGTRIGICTNKPLAATHAILTHLAIDGLFGAVIGGDSLPSRKPDPAPLHAAFRALDASSGLFVGDSEIDAQTARAAAIPFALFTEGYRQGPVADLPHDWQFSRYDQLAAIAAAAR</sequence>
<dbReference type="SFLD" id="SFLDG01129">
    <property type="entry name" value="C1.5:_HAD__Beta-PGM__Phosphata"/>
    <property type="match status" value="1"/>
</dbReference>
<feature type="binding site" evidence="10">
    <location>
        <position position="164"/>
    </location>
    <ligand>
        <name>Mg(2+)</name>
        <dbReference type="ChEBI" id="CHEBI:18420"/>
    </ligand>
</feature>
<gene>
    <name evidence="11" type="primary">cbbZ</name>
    <name evidence="11" type="ORF">PMES_02964</name>
</gene>
<organism evidence="11 12">
    <name type="scientific">Profundibacterium mesophilum KAUST100406-0324</name>
    <dbReference type="NCBI Taxonomy" id="1037889"/>
    <lineage>
        <taxon>Bacteria</taxon>
        <taxon>Pseudomonadati</taxon>
        <taxon>Pseudomonadota</taxon>
        <taxon>Alphaproteobacteria</taxon>
        <taxon>Rhodobacterales</taxon>
        <taxon>Roseobacteraceae</taxon>
        <taxon>Profundibacterium</taxon>
    </lineage>
</organism>
<dbReference type="InterPro" id="IPR037512">
    <property type="entry name" value="PGPase_prok"/>
</dbReference>
<name>A0A921NPN6_9RHOB</name>
<dbReference type="PANTHER" id="PTHR43434">
    <property type="entry name" value="PHOSPHOGLYCOLATE PHOSPHATASE"/>
    <property type="match status" value="1"/>
</dbReference>
<comment type="pathway">
    <text evidence="3 10">Organic acid metabolism; glycolate biosynthesis; glycolate from 2-phosphoglycolate: step 1/1.</text>
</comment>
<dbReference type="Pfam" id="PF00702">
    <property type="entry name" value="Hydrolase"/>
    <property type="match status" value="1"/>
</dbReference>
<dbReference type="PANTHER" id="PTHR43434:SF1">
    <property type="entry name" value="PHOSPHOGLYCOLATE PHOSPHATASE"/>
    <property type="match status" value="1"/>
</dbReference>
<evidence type="ECO:0000256" key="3">
    <source>
        <dbReference type="ARBA" id="ARBA00004818"/>
    </source>
</evidence>
<proteinExistence type="inferred from homology"/>
<comment type="catalytic activity">
    <reaction evidence="1 10">
        <text>2-phosphoglycolate + H2O = glycolate + phosphate</text>
        <dbReference type="Rhea" id="RHEA:14369"/>
        <dbReference type="ChEBI" id="CHEBI:15377"/>
        <dbReference type="ChEBI" id="CHEBI:29805"/>
        <dbReference type="ChEBI" id="CHEBI:43474"/>
        <dbReference type="ChEBI" id="CHEBI:58033"/>
        <dbReference type="EC" id="3.1.3.18"/>
    </reaction>
</comment>
<dbReference type="Gene3D" id="3.40.50.1000">
    <property type="entry name" value="HAD superfamily/HAD-like"/>
    <property type="match status" value="1"/>
</dbReference>
<feature type="binding site" evidence="10">
    <location>
        <position position="7"/>
    </location>
    <ligand>
        <name>Mg(2+)</name>
        <dbReference type="ChEBI" id="CHEBI:18420"/>
    </ligand>
</feature>
<evidence type="ECO:0000256" key="8">
    <source>
        <dbReference type="ARBA" id="ARBA00022842"/>
    </source>
</evidence>